<feature type="transmembrane region" description="Helical" evidence="1">
    <location>
        <begin position="406"/>
        <end position="429"/>
    </location>
</feature>
<keyword evidence="1" id="KW-1133">Transmembrane helix</keyword>
<feature type="transmembrane region" description="Helical" evidence="1">
    <location>
        <begin position="13"/>
        <end position="35"/>
    </location>
</feature>
<keyword evidence="1" id="KW-0812">Transmembrane</keyword>
<dbReference type="AlphaFoldDB" id="J0WRM1"/>
<proteinExistence type="predicted"/>
<comment type="caution">
    <text evidence="2">The sequence shown here is derived from an EMBL/GenBank/DDBJ whole genome shotgun (WGS) entry which is preliminary data.</text>
</comment>
<feature type="transmembrane region" description="Helical" evidence="1">
    <location>
        <begin position="449"/>
        <end position="468"/>
    </location>
</feature>
<evidence type="ECO:0000313" key="2">
    <source>
        <dbReference type="EMBL" id="EJF39076.1"/>
    </source>
</evidence>
<feature type="transmembrane region" description="Helical" evidence="1">
    <location>
        <begin position="250"/>
        <end position="276"/>
    </location>
</feature>
<keyword evidence="1" id="KW-0472">Membrane</keyword>
<dbReference type="Proteomes" id="UP000002941">
    <property type="component" value="Unassembled WGS sequence"/>
</dbReference>
<sequence>MSLAVRSMRAMDVLLWLGVVCSLIALMFTVLIIGFGAKSARPPEWDERLREAAHAEVHRRGLDSPPLSRSDLIARTNLIGTNEVSLDPNDDRRFLAAVAALTDAPEEQLESLKAQRARILAHALERQTSAVKDITDHRRASWVWQLCTCRNTAVMIISEIRWFLPLFFIKVHHIGDKYLSAATLLGVWIGLLWWGASHFNGRESTADWLGIVSAVITLSTVLALMAIIGRQLYAIRTALYDPASQLNLKYISAYVITIIILLLFFVLAFTGVLSRWEAALNTKNLAWLDNIEGTVWTQIIIFAIGAIIFFYALYGVLLWARTRVLRIGDRIAMVLVGLTVACLAPMFILFSINAPRTLSNAALWVFSVMLLIDASAIVIIGSVRLFKQYLKLRAHNIHVPRKGFRLWALATWVGVVIVGPATLSMMQWFSGDRPNIVIDILRIVITPPAMIGVLAMPPGLVITGLYLFRIRKFYQEAFAFPSQTPVAAPDHDGE</sequence>
<dbReference type="EMBL" id="AKFT01000182">
    <property type="protein sequence ID" value="EJF39076.1"/>
    <property type="molecule type" value="Genomic_DNA"/>
</dbReference>
<feature type="transmembrane region" description="Helical" evidence="1">
    <location>
        <begin position="296"/>
        <end position="319"/>
    </location>
</feature>
<keyword evidence="3" id="KW-1185">Reference proteome</keyword>
<evidence type="ECO:0000256" key="1">
    <source>
        <dbReference type="SAM" id="Phobius"/>
    </source>
</evidence>
<feature type="transmembrane region" description="Helical" evidence="1">
    <location>
        <begin position="178"/>
        <end position="196"/>
    </location>
</feature>
<dbReference type="PATRIC" id="fig|1125718.3.peg.2325"/>
<accession>J0WRM1</accession>
<gene>
    <name evidence="2" type="ORF">HMPREF1318_2739</name>
</gene>
<evidence type="ECO:0000313" key="3">
    <source>
        <dbReference type="Proteomes" id="UP000002941"/>
    </source>
</evidence>
<feature type="transmembrane region" description="Helical" evidence="1">
    <location>
        <begin position="364"/>
        <end position="386"/>
    </location>
</feature>
<name>J0WRM1_9ACTO</name>
<feature type="transmembrane region" description="Helical" evidence="1">
    <location>
        <begin position="331"/>
        <end position="352"/>
    </location>
</feature>
<organism evidence="2 3">
    <name type="scientific">Actinomyces massiliensis F0489</name>
    <dbReference type="NCBI Taxonomy" id="1125718"/>
    <lineage>
        <taxon>Bacteria</taxon>
        <taxon>Bacillati</taxon>
        <taxon>Actinomycetota</taxon>
        <taxon>Actinomycetes</taxon>
        <taxon>Actinomycetales</taxon>
        <taxon>Actinomycetaceae</taxon>
        <taxon>Actinomyces</taxon>
    </lineage>
</organism>
<reference evidence="2 3" key="1">
    <citation type="submission" date="2012-05" db="EMBL/GenBank/DDBJ databases">
        <authorList>
            <person name="Harkins D.M."/>
            <person name="Madupu R."/>
            <person name="Durkin A.S."/>
            <person name="Torralba M."/>
            <person name="Methe B."/>
            <person name="Sutton G.G."/>
            <person name="Nelson K.E."/>
        </authorList>
    </citation>
    <scope>NUCLEOTIDE SEQUENCE [LARGE SCALE GENOMIC DNA]</scope>
    <source>
        <strain evidence="2 3">F0489</strain>
    </source>
</reference>
<feature type="transmembrane region" description="Helical" evidence="1">
    <location>
        <begin position="208"/>
        <end position="229"/>
    </location>
</feature>
<protein>
    <submittedName>
        <fullName evidence="2">Uncharacterized protein</fullName>
    </submittedName>
</protein>